<reference evidence="2" key="2">
    <citation type="submission" date="2015-01" db="EMBL/GenBank/DDBJ databases">
        <title>Evolutionary Origins and Diversification of the Mycorrhizal Mutualists.</title>
        <authorList>
            <consortium name="DOE Joint Genome Institute"/>
            <consortium name="Mycorrhizal Genomics Consortium"/>
            <person name="Kohler A."/>
            <person name="Kuo A."/>
            <person name="Nagy L.G."/>
            <person name="Floudas D."/>
            <person name="Copeland A."/>
            <person name="Barry K.W."/>
            <person name="Cichocki N."/>
            <person name="Veneault-Fourrey C."/>
            <person name="LaButti K."/>
            <person name="Lindquist E.A."/>
            <person name="Lipzen A."/>
            <person name="Lundell T."/>
            <person name="Morin E."/>
            <person name="Murat C."/>
            <person name="Riley R."/>
            <person name="Ohm R."/>
            <person name="Sun H."/>
            <person name="Tunlid A."/>
            <person name="Henrissat B."/>
            <person name="Grigoriev I.V."/>
            <person name="Hibbett D.S."/>
            <person name="Martin F."/>
        </authorList>
    </citation>
    <scope>NUCLEOTIDE SEQUENCE [LARGE SCALE GENOMIC DNA]</scope>
    <source>
        <strain evidence="2">441</strain>
    </source>
</reference>
<dbReference type="AlphaFoldDB" id="A0A0C9ZBF7"/>
<sequence length="74" mass="8613">MKKIYMQVCGAMLYRMVLVFTGLLVCTTNTIRIHYVQINEAEVETIRCGQRKCARSTLDIHTYCGEPRQTEQVR</sequence>
<dbReference type="Proteomes" id="UP000054018">
    <property type="component" value="Unassembled WGS sequence"/>
</dbReference>
<dbReference type="HOGENOM" id="CLU_2688737_0_0_1"/>
<proteinExistence type="predicted"/>
<protein>
    <submittedName>
        <fullName evidence="1">Uncharacterized protein</fullName>
    </submittedName>
</protein>
<accession>A0A0C9ZBF7</accession>
<reference evidence="1 2" key="1">
    <citation type="submission" date="2014-04" db="EMBL/GenBank/DDBJ databases">
        <authorList>
            <consortium name="DOE Joint Genome Institute"/>
            <person name="Kuo A."/>
            <person name="Kohler A."/>
            <person name="Costa M.D."/>
            <person name="Nagy L.G."/>
            <person name="Floudas D."/>
            <person name="Copeland A."/>
            <person name="Barry K.W."/>
            <person name="Cichocki N."/>
            <person name="Veneault-Fourrey C."/>
            <person name="LaButti K."/>
            <person name="Lindquist E.A."/>
            <person name="Lipzen A."/>
            <person name="Lundell T."/>
            <person name="Morin E."/>
            <person name="Murat C."/>
            <person name="Sun H."/>
            <person name="Tunlid A."/>
            <person name="Henrissat B."/>
            <person name="Grigoriev I.V."/>
            <person name="Hibbett D.S."/>
            <person name="Martin F."/>
            <person name="Nordberg H.P."/>
            <person name="Cantor M.N."/>
            <person name="Hua S.X."/>
        </authorList>
    </citation>
    <scope>NUCLEOTIDE SEQUENCE [LARGE SCALE GENOMIC DNA]</scope>
    <source>
        <strain evidence="1 2">441</strain>
    </source>
</reference>
<evidence type="ECO:0000313" key="2">
    <source>
        <dbReference type="Proteomes" id="UP000054018"/>
    </source>
</evidence>
<name>A0A0C9ZBF7_9AGAM</name>
<dbReference type="EMBL" id="KN833701">
    <property type="protein sequence ID" value="KIK26556.1"/>
    <property type="molecule type" value="Genomic_DNA"/>
</dbReference>
<evidence type="ECO:0000313" key="1">
    <source>
        <dbReference type="EMBL" id="KIK26556.1"/>
    </source>
</evidence>
<gene>
    <name evidence="1" type="ORF">PISMIDRAFT_261872</name>
</gene>
<organism evidence="1 2">
    <name type="scientific">Pisolithus microcarpus 441</name>
    <dbReference type="NCBI Taxonomy" id="765257"/>
    <lineage>
        <taxon>Eukaryota</taxon>
        <taxon>Fungi</taxon>
        <taxon>Dikarya</taxon>
        <taxon>Basidiomycota</taxon>
        <taxon>Agaricomycotina</taxon>
        <taxon>Agaricomycetes</taxon>
        <taxon>Agaricomycetidae</taxon>
        <taxon>Boletales</taxon>
        <taxon>Sclerodermatineae</taxon>
        <taxon>Pisolithaceae</taxon>
        <taxon>Pisolithus</taxon>
    </lineage>
</organism>
<keyword evidence="2" id="KW-1185">Reference proteome</keyword>